<keyword evidence="4" id="KW-1185">Reference proteome</keyword>
<dbReference type="InterPro" id="IPR003797">
    <property type="entry name" value="DegV"/>
</dbReference>
<dbReference type="Proteomes" id="UP000194933">
    <property type="component" value="Unassembled WGS sequence"/>
</dbReference>
<dbReference type="AlphaFoldDB" id="A0A242JZE6"/>
<name>A0A242JZE6_9ENTE</name>
<dbReference type="PANTHER" id="PTHR33434:SF3">
    <property type="entry name" value="DEGV DOMAIN-CONTAINING PROTEIN YITS"/>
    <property type="match status" value="1"/>
</dbReference>
<dbReference type="InterPro" id="IPR043168">
    <property type="entry name" value="DegV_C"/>
</dbReference>
<dbReference type="Gene3D" id="3.30.1180.10">
    <property type="match status" value="1"/>
</dbReference>
<reference evidence="3 4" key="1">
    <citation type="submission" date="2017-05" db="EMBL/GenBank/DDBJ databases">
        <title>The Genome Sequence of Enterococcus sp. 10A9_DIV0425.</title>
        <authorList>
            <consortium name="The Broad Institute Genomics Platform"/>
            <consortium name="The Broad Institute Genomic Center for Infectious Diseases"/>
            <person name="Earl A."/>
            <person name="Manson A."/>
            <person name="Schwartman J."/>
            <person name="Gilmore M."/>
            <person name="Abouelleil A."/>
            <person name="Cao P."/>
            <person name="Chapman S."/>
            <person name="Cusick C."/>
            <person name="Shea T."/>
            <person name="Young S."/>
            <person name="Neafsey D."/>
            <person name="Nusbaum C."/>
            <person name="Birren B."/>
        </authorList>
    </citation>
    <scope>NUCLEOTIDE SEQUENCE [LARGE SCALE GENOMIC DNA]</scope>
    <source>
        <strain evidence="3 4">10A9_DIV0425</strain>
    </source>
</reference>
<dbReference type="InterPro" id="IPR050270">
    <property type="entry name" value="DegV_domain_contain"/>
</dbReference>
<sequence>MKELEQVYQIVTDSCCDLPYQVLAEANVDFLSMEIQLGEQVLVDDLGKTFNYESFINQLRDGAMPTTSQINVGRYLEFFRGYVEKQIPVLYVAFSSGLSGSYNSALQAIELLKESYEDPQIYVFDTKAASIGEGILVLAAARRKKEGYSLEETIQWLENNYLKVHSWVTVDDLKYLERGGRISKASATIGSILSVKPIITVDPGGHLINVDKVRGRNKSIQKVVDETIRTIVAPLEQTVYIAYAGDLESAEKAKKLLEENIKMKEVKLYPLGPTVASHTGYGCIAIFSMGTTR</sequence>
<dbReference type="PANTHER" id="PTHR33434">
    <property type="entry name" value="DEGV DOMAIN-CONTAINING PROTEIN DR_1986-RELATED"/>
    <property type="match status" value="1"/>
</dbReference>
<dbReference type="NCBIfam" id="TIGR00762">
    <property type="entry name" value="DegV"/>
    <property type="match status" value="1"/>
</dbReference>
<accession>A0A242JZE6</accession>
<dbReference type="SUPFAM" id="SSF82549">
    <property type="entry name" value="DAK1/DegV-like"/>
    <property type="match status" value="1"/>
</dbReference>
<organism evidence="3 4">
    <name type="scientific">Candidatus Enterococcus wittei</name>
    <dbReference type="NCBI Taxonomy" id="1987383"/>
    <lineage>
        <taxon>Bacteria</taxon>
        <taxon>Bacillati</taxon>
        <taxon>Bacillota</taxon>
        <taxon>Bacilli</taxon>
        <taxon>Lactobacillales</taxon>
        <taxon>Enterococcaceae</taxon>
        <taxon>Enterococcus</taxon>
    </lineage>
</organism>
<protein>
    <submittedName>
        <fullName evidence="3">DegV family protein</fullName>
    </submittedName>
</protein>
<evidence type="ECO:0000313" key="3">
    <source>
        <dbReference type="EMBL" id="OTP10787.1"/>
    </source>
</evidence>
<dbReference type="EMBL" id="NGMO01000002">
    <property type="protein sequence ID" value="OTP10787.1"/>
    <property type="molecule type" value="Genomic_DNA"/>
</dbReference>
<dbReference type="Gene3D" id="2.20.28.50">
    <property type="entry name" value="degv family protein"/>
    <property type="match status" value="1"/>
</dbReference>
<evidence type="ECO:0000313" key="4">
    <source>
        <dbReference type="Proteomes" id="UP000194933"/>
    </source>
</evidence>
<dbReference type="GO" id="GO:0008289">
    <property type="term" value="F:lipid binding"/>
    <property type="evidence" value="ECO:0007669"/>
    <property type="project" value="UniProtKB-KW"/>
</dbReference>
<dbReference type="STRING" id="1987383.A5844_000921"/>
<gene>
    <name evidence="3" type="ORF">A5844_000921</name>
</gene>
<dbReference type="Pfam" id="PF02645">
    <property type="entry name" value="DegV"/>
    <property type="match status" value="1"/>
</dbReference>
<comment type="caution">
    <text evidence="3">The sequence shown here is derived from an EMBL/GenBank/DDBJ whole genome shotgun (WGS) entry which is preliminary data.</text>
</comment>
<proteinExistence type="predicted"/>
<evidence type="ECO:0000256" key="2">
    <source>
        <dbReference type="ARBA" id="ARBA00023121"/>
    </source>
</evidence>
<dbReference type="PROSITE" id="PS51482">
    <property type="entry name" value="DEGV"/>
    <property type="match status" value="1"/>
</dbReference>
<evidence type="ECO:0000256" key="1">
    <source>
        <dbReference type="ARBA" id="ARBA00003238"/>
    </source>
</evidence>
<comment type="function">
    <text evidence="1">May bind long-chain fatty acids, such as palmitate, and may play a role in lipid transport or fatty acid metabolism.</text>
</comment>
<keyword evidence="2" id="KW-0446">Lipid-binding</keyword>
<dbReference type="Gene3D" id="3.40.50.10440">
    <property type="entry name" value="Dihydroxyacetone kinase, domain 1"/>
    <property type="match status" value="1"/>
</dbReference>